<dbReference type="GO" id="GO:0046654">
    <property type="term" value="P:tetrahydrofolate biosynthetic process"/>
    <property type="evidence" value="ECO:0007669"/>
    <property type="project" value="UniProtKB-UniPathway"/>
</dbReference>
<dbReference type="GO" id="GO:0016301">
    <property type="term" value="F:kinase activity"/>
    <property type="evidence" value="ECO:0007669"/>
    <property type="project" value="UniProtKB-KW"/>
</dbReference>
<dbReference type="PROSITE" id="PS00794">
    <property type="entry name" value="HPPK"/>
    <property type="match status" value="1"/>
</dbReference>
<evidence type="ECO:0000256" key="7">
    <source>
        <dbReference type="ARBA" id="ARBA00022777"/>
    </source>
</evidence>
<dbReference type="GO" id="GO:0046656">
    <property type="term" value="P:folic acid biosynthetic process"/>
    <property type="evidence" value="ECO:0007669"/>
    <property type="project" value="UniProtKB-KW"/>
</dbReference>
<protein>
    <recommendedName>
        <fullName evidence="4">2-amino-4-hydroxy-6-hydroxymethyldihydropteridine pyrophosphokinase</fullName>
        <ecNumber evidence="3">2.7.6.3</ecNumber>
    </recommendedName>
    <alternativeName>
        <fullName evidence="11">6-hydroxymethyl-7,8-dihydropterin pyrophosphokinase</fullName>
    </alternativeName>
    <alternativeName>
        <fullName evidence="12">7,8-dihydro-6-hydroxymethylpterin-pyrophosphokinase</fullName>
    </alternativeName>
</protein>
<dbReference type="OrthoDB" id="9808041at2"/>
<keyword evidence="8" id="KW-0067">ATP-binding</keyword>
<dbReference type="STRING" id="1079859.SAMN04515674_11333"/>
<evidence type="ECO:0000256" key="1">
    <source>
        <dbReference type="ARBA" id="ARBA00005051"/>
    </source>
</evidence>
<dbReference type="Proteomes" id="UP000199306">
    <property type="component" value="Unassembled WGS sequence"/>
</dbReference>
<dbReference type="CDD" id="cd00483">
    <property type="entry name" value="HPPK"/>
    <property type="match status" value="1"/>
</dbReference>
<sequence>MLETNLQKVYLLLGANLGNREETLQKAISLLNEQIGPVSKQSHLYETAPWGKTDQPGFLNLALELTSEKTAQELLSLTQSIESQLGRVRHEKWGARLIDIDILYFGELISNFDNLTLPHPFIQERRFVLVPLEEIAPEFIHPVFKKTTRELLISCPDSSEVTKVLH</sequence>
<evidence type="ECO:0000313" key="14">
    <source>
        <dbReference type="EMBL" id="SFQ25098.1"/>
    </source>
</evidence>
<dbReference type="NCBIfam" id="TIGR01498">
    <property type="entry name" value="folK"/>
    <property type="match status" value="1"/>
</dbReference>
<evidence type="ECO:0000256" key="12">
    <source>
        <dbReference type="ARBA" id="ARBA00033413"/>
    </source>
</evidence>
<evidence type="ECO:0000256" key="2">
    <source>
        <dbReference type="ARBA" id="ARBA00005810"/>
    </source>
</evidence>
<dbReference type="Pfam" id="PF01288">
    <property type="entry name" value="HPPK"/>
    <property type="match status" value="1"/>
</dbReference>
<keyword evidence="15" id="KW-1185">Reference proteome</keyword>
<dbReference type="EC" id="2.7.6.3" evidence="3"/>
<organism evidence="14 15">
    <name type="scientific">Pseudarcicella hirudinis</name>
    <dbReference type="NCBI Taxonomy" id="1079859"/>
    <lineage>
        <taxon>Bacteria</taxon>
        <taxon>Pseudomonadati</taxon>
        <taxon>Bacteroidota</taxon>
        <taxon>Cytophagia</taxon>
        <taxon>Cytophagales</taxon>
        <taxon>Flectobacillaceae</taxon>
        <taxon>Pseudarcicella</taxon>
    </lineage>
</organism>
<evidence type="ECO:0000259" key="13">
    <source>
        <dbReference type="PROSITE" id="PS00794"/>
    </source>
</evidence>
<comment type="pathway">
    <text evidence="1">Cofactor biosynthesis; tetrahydrofolate biosynthesis; 2-amino-4-hydroxy-6-hydroxymethyl-7,8-dihydropteridine diphosphate from 7,8-dihydroneopterin triphosphate: step 4/4.</text>
</comment>
<dbReference type="GO" id="GO:0003848">
    <property type="term" value="F:2-amino-4-hydroxy-6-hydroxymethyldihydropteridine diphosphokinase activity"/>
    <property type="evidence" value="ECO:0007669"/>
    <property type="project" value="UniProtKB-EC"/>
</dbReference>
<evidence type="ECO:0000313" key="15">
    <source>
        <dbReference type="Proteomes" id="UP000199306"/>
    </source>
</evidence>
<proteinExistence type="inferred from homology"/>
<dbReference type="RefSeq" id="WP_092018745.1">
    <property type="nucleotide sequence ID" value="NZ_FOXH01000013.1"/>
</dbReference>
<evidence type="ECO:0000256" key="10">
    <source>
        <dbReference type="ARBA" id="ARBA00029409"/>
    </source>
</evidence>
<dbReference type="UniPathway" id="UPA00077">
    <property type="reaction ID" value="UER00155"/>
</dbReference>
<evidence type="ECO:0000256" key="4">
    <source>
        <dbReference type="ARBA" id="ARBA00016218"/>
    </source>
</evidence>
<dbReference type="EMBL" id="FOXH01000013">
    <property type="protein sequence ID" value="SFQ25098.1"/>
    <property type="molecule type" value="Genomic_DNA"/>
</dbReference>
<dbReference type="PANTHER" id="PTHR43071">
    <property type="entry name" value="2-AMINO-4-HYDROXY-6-HYDROXYMETHYLDIHYDROPTERIDINE PYROPHOSPHOKINASE"/>
    <property type="match status" value="1"/>
</dbReference>
<comment type="similarity">
    <text evidence="2">Belongs to the HPPK family.</text>
</comment>
<evidence type="ECO:0000256" key="6">
    <source>
        <dbReference type="ARBA" id="ARBA00022741"/>
    </source>
</evidence>
<evidence type="ECO:0000256" key="5">
    <source>
        <dbReference type="ARBA" id="ARBA00022679"/>
    </source>
</evidence>
<keyword evidence="9" id="KW-0289">Folate biosynthesis</keyword>
<keyword evidence="7 14" id="KW-0418">Kinase</keyword>
<accession>A0A1I5WZL5</accession>
<dbReference type="PANTHER" id="PTHR43071:SF1">
    <property type="entry name" value="2-AMINO-4-HYDROXY-6-HYDROXYMETHYLDIHYDROPTERIDINE PYROPHOSPHOKINASE"/>
    <property type="match status" value="1"/>
</dbReference>
<evidence type="ECO:0000256" key="11">
    <source>
        <dbReference type="ARBA" id="ARBA00029766"/>
    </source>
</evidence>
<dbReference type="Gene3D" id="3.30.70.560">
    <property type="entry name" value="7,8-Dihydro-6-hydroxymethylpterin-pyrophosphokinase HPPK"/>
    <property type="match status" value="1"/>
</dbReference>
<evidence type="ECO:0000256" key="9">
    <source>
        <dbReference type="ARBA" id="ARBA00022909"/>
    </source>
</evidence>
<reference evidence="14 15" key="1">
    <citation type="submission" date="2016-10" db="EMBL/GenBank/DDBJ databases">
        <authorList>
            <person name="de Groot N.N."/>
        </authorList>
    </citation>
    <scope>NUCLEOTIDE SEQUENCE [LARGE SCALE GENOMIC DNA]</scope>
    <source>
        <strain evidence="15">E92,LMG 26720,CCM 7988</strain>
    </source>
</reference>
<comment type="function">
    <text evidence="10">Catalyzes the transfer of pyrophosphate from adenosine triphosphate (ATP) to 6-hydroxymethyl-7,8-dihydropterin, an enzymatic step in folate biosynthesis pathway.</text>
</comment>
<keyword evidence="5" id="KW-0808">Transferase</keyword>
<feature type="domain" description="7,8-dihydro-6-hydroxymethylpterin-pyrophosphokinase" evidence="13">
    <location>
        <begin position="92"/>
        <end position="103"/>
    </location>
</feature>
<dbReference type="InterPro" id="IPR035907">
    <property type="entry name" value="Hppk_sf"/>
</dbReference>
<evidence type="ECO:0000256" key="8">
    <source>
        <dbReference type="ARBA" id="ARBA00022840"/>
    </source>
</evidence>
<dbReference type="SUPFAM" id="SSF55083">
    <property type="entry name" value="6-hydroxymethyl-7,8-dihydropterin pyrophosphokinase, HPPK"/>
    <property type="match status" value="1"/>
</dbReference>
<keyword evidence="6" id="KW-0547">Nucleotide-binding</keyword>
<evidence type="ECO:0000256" key="3">
    <source>
        <dbReference type="ARBA" id="ARBA00013253"/>
    </source>
</evidence>
<gene>
    <name evidence="14" type="ORF">SAMN04515674_11333</name>
</gene>
<dbReference type="GO" id="GO:0005524">
    <property type="term" value="F:ATP binding"/>
    <property type="evidence" value="ECO:0007669"/>
    <property type="project" value="UniProtKB-KW"/>
</dbReference>
<dbReference type="AlphaFoldDB" id="A0A1I5WZL5"/>
<dbReference type="InterPro" id="IPR000550">
    <property type="entry name" value="Hppk"/>
</dbReference>
<name>A0A1I5WZL5_9BACT</name>